<evidence type="ECO:0000313" key="3">
    <source>
        <dbReference type="EMBL" id="EDO47923.1"/>
    </source>
</evidence>
<dbReference type="PANTHER" id="PTHR46753:SF3">
    <property type="entry name" value="PDZ DOMAIN-CONTAINING PROTEIN"/>
    <property type="match status" value="1"/>
</dbReference>
<dbReference type="InterPro" id="IPR036034">
    <property type="entry name" value="PDZ_sf"/>
</dbReference>
<dbReference type="OMA" id="GFQRTHF"/>
<dbReference type="Proteomes" id="UP000001593">
    <property type="component" value="Unassembled WGS sequence"/>
</dbReference>
<dbReference type="EMBL" id="DS469516">
    <property type="protein sequence ID" value="EDO47923.1"/>
    <property type="molecule type" value="Genomic_DNA"/>
</dbReference>
<dbReference type="PhylomeDB" id="A7RKK5"/>
<evidence type="ECO:0000259" key="2">
    <source>
        <dbReference type="PROSITE" id="PS50826"/>
    </source>
</evidence>
<dbReference type="CDD" id="cd17682">
    <property type="entry name" value="RUN_RUFY4_like"/>
    <property type="match status" value="1"/>
</dbReference>
<feature type="domain" description="PID" evidence="1">
    <location>
        <begin position="295"/>
        <end position="392"/>
    </location>
</feature>
<dbReference type="InterPro" id="IPR004012">
    <property type="entry name" value="Run_dom"/>
</dbReference>
<dbReference type="InterPro" id="IPR011993">
    <property type="entry name" value="PH-like_dom_sf"/>
</dbReference>
<dbReference type="InterPro" id="IPR037213">
    <property type="entry name" value="Run_dom_sf"/>
</dbReference>
<dbReference type="PROSITE" id="PS50826">
    <property type="entry name" value="RUN"/>
    <property type="match status" value="1"/>
</dbReference>
<dbReference type="AlphaFoldDB" id="A7RKK5"/>
<reference evidence="3 4" key="1">
    <citation type="journal article" date="2007" name="Science">
        <title>Sea anemone genome reveals ancestral eumetazoan gene repertoire and genomic organization.</title>
        <authorList>
            <person name="Putnam N.H."/>
            <person name="Srivastava M."/>
            <person name="Hellsten U."/>
            <person name="Dirks B."/>
            <person name="Chapman J."/>
            <person name="Salamov A."/>
            <person name="Terry A."/>
            <person name="Shapiro H."/>
            <person name="Lindquist E."/>
            <person name="Kapitonov V.V."/>
            <person name="Jurka J."/>
            <person name="Genikhovich G."/>
            <person name="Grigoriev I.V."/>
            <person name="Lucas S.M."/>
            <person name="Steele R.E."/>
            <person name="Finnerty J.R."/>
            <person name="Technau U."/>
            <person name="Martindale M.Q."/>
            <person name="Rokhsar D.S."/>
        </authorList>
    </citation>
    <scope>NUCLEOTIDE SEQUENCE [LARGE SCALE GENOMIC DNA]</scope>
    <source>
        <strain evidence="4">CH2 X CH6</strain>
    </source>
</reference>
<gene>
    <name evidence="3" type="ORF">NEMVEDRAFT_v1g198459</name>
</gene>
<dbReference type="SUPFAM" id="SSF50156">
    <property type="entry name" value="PDZ domain-like"/>
    <property type="match status" value="1"/>
</dbReference>
<dbReference type="PANTHER" id="PTHR46753">
    <property type="entry name" value="FYVE AND COILED-COIL DOMAIN-CONTAINING PROTEIN 1"/>
    <property type="match status" value="1"/>
</dbReference>
<dbReference type="STRING" id="45351.A7RKK5"/>
<evidence type="ECO:0000313" key="4">
    <source>
        <dbReference type="Proteomes" id="UP000001593"/>
    </source>
</evidence>
<protein>
    <recommendedName>
        <fullName evidence="5">RUN domain-containing protein</fullName>
    </recommendedName>
</protein>
<dbReference type="Gene3D" id="1.20.58.900">
    <property type="match status" value="1"/>
</dbReference>
<organism evidence="3 4">
    <name type="scientific">Nematostella vectensis</name>
    <name type="common">Starlet sea anemone</name>
    <dbReference type="NCBI Taxonomy" id="45351"/>
    <lineage>
        <taxon>Eukaryota</taxon>
        <taxon>Metazoa</taxon>
        <taxon>Cnidaria</taxon>
        <taxon>Anthozoa</taxon>
        <taxon>Hexacorallia</taxon>
        <taxon>Actiniaria</taxon>
        <taxon>Edwardsiidae</taxon>
        <taxon>Nematostella</taxon>
    </lineage>
</organism>
<keyword evidence="4" id="KW-1185">Reference proteome</keyword>
<dbReference type="eggNOG" id="ENOG502QPMV">
    <property type="taxonomic scope" value="Eukaryota"/>
</dbReference>
<feature type="domain" description="RUN" evidence="2">
    <location>
        <begin position="29"/>
        <end position="169"/>
    </location>
</feature>
<dbReference type="Gene3D" id="2.30.29.30">
    <property type="entry name" value="Pleckstrin-homology domain (PH domain)/Phosphotyrosine-binding domain (PTB)"/>
    <property type="match status" value="1"/>
</dbReference>
<name>A7RKK5_NEMVE</name>
<sequence length="440" mass="49354">MASLQKESLLNNLNDLVLRLKSSEKQPIQDDHVFLAPICEGIENVLRVGLKRSVLGFGLVKWDYWCWIESLPRYIQNDRRTLALLHGITFTKSSKKIVGYQGYGRLFIRFALSKRLLGHVVEGLQKNKKLLKYWYNETAILCDKVFSDMFRHILSDLEEHNFNLNLKNAYFLDESWVIPELKETQIVPCKELGLVVRHVDNRVIVAHVKSTGAAGDAGIEYGDIMVELLGKSLHKLNNGKANMKRGDIFPPSAARLAVIQADPYKEKNPDDDVAPQQLAGWDETPVHASDTLAAYPAVFYGKLDVGTDGSVAVIEDSIIEVLNKAMPPRDVELLLSEINITVVDKITSKVLSVHSFTETSSCGRRNDRKDLIAFVSGETTCSLAQRFYCYVFQIKDPEVRTGFAVLSGSSRGLKSAEECRVQRNVECGSLNKPLEVSNRP</sequence>
<dbReference type="SMART" id="SM00593">
    <property type="entry name" value="RUN"/>
    <property type="match status" value="1"/>
</dbReference>
<dbReference type="SUPFAM" id="SSF50729">
    <property type="entry name" value="PH domain-like"/>
    <property type="match status" value="1"/>
</dbReference>
<dbReference type="InterPro" id="IPR006020">
    <property type="entry name" value="PTB/PI_dom"/>
</dbReference>
<dbReference type="Pfam" id="PF02759">
    <property type="entry name" value="RUN"/>
    <property type="match status" value="1"/>
</dbReference>
<accession>A7RKK5</accession>
<proteinExistence type="predicted"/>
<evidence type="ECO:0000259" key="1">
    <source>
        <dbReference type="PROSITE" id="PS01179"/>
    </source>
</evidence>
<evidence type="ECO:0008006" key="5">
    <source>
        <dbReference type="Google" id="ProtNLM"/>
    </source>
</evidence>
<dbReference type="PROSITE" id="PS01179">
    <property type="entry name" value="PID"/>
    <property type="match status" value="1"/>
</dbReference>
<dbReference type="InParanoid" id="A7RKK5"/>
<dbReference type="HOGENOM" id="CLU_034139_0_0_1"/>
<dbReference type="SUPFAM" id="SSF140741">
    <property type="entry name" value="RUN domain-like"/>
    <property type="match status" value="1"/>
</dbReference>